<dbReference type="EMBL" id="CP065053">
    <property type="protein sequence ID" value="QPI50650.1"/>
    <property type="molecule type" value="Genomic_DNA"/>
</dbReference>
<dbReference type="RefSeq" id="WP_206090314.1">
    <property type="nucleotide sequence ID" value="NZ_CP065053.1"/>
</dbReference>
<reference evidence="1 2" key="1">
    <citation type="submission" date="2020-11" db="EMBL/GenBank/DDBJ databases">
        <authorList>
            <person name="Sun Q."/>
        </authorList>
    </citation>
    <scope>NUCLEOTIDE SEQUENCE [LARGE SCALE GENOMIC DNA]</scope>
    <source>
        <strain evidence="1 2">P8398</strain>
    </source>
</reference>
<dbReference type="Proteomes" id="UP000662888">
    <property type="component" value="Chromosome"/>
</dbReference>
<gene>
    <name evidence="1" type="ORF">IV454_03335</name>
</gene>
<proteinExistence type="predicted"/>
<sequence length="108" mass="12957">MSRSRRRSPIWGVTTCSSERWDKKDWHGRFRIRERQALAAASPEALKSHLPVLERQVSNVWSMGKDGHHYHPLAEQIYWADWFAQRRGRNVHECAALKKRLLHKWMRK</sequence>
<name>A0AA48WG76_9BURK</name>
<evidence type="ECO:0000313" key="2">
    <source>
        <dbReference type="Proteomes" id="UP000662888"/>
    </source>
</evidence>
<evidence type="ECO:0008006" key="3">
    <source>
        <dbReference type="Google" id="ProtNLM"/>
    </source>
</evidence>
<protein>
    <recommendedName>
        <fullName evidence="3">Helicase-associated domain-containing protein</fullName>
    </recommendedName>
</protein>
<evidence type="ECO:0000313" key="1">
    <source>
        <dbReference type="EMBL" id="QPI50650.1"/>
    </source>
</evidence>
<accession>A0AA48WG76</accession>
<keyword evidence="2" id="KW-1185">Reference proteome</keyword>
<organism evidence="1 2">
    <name type="scientific">Massilia antarctica</name>
    <dbReference type="NCBI Taxonomy" id="2765360"/>
    <lineage>
        <taxon>Bacteria</taxon>
        <taxon>Pseudomonadati</taxon>
        <taxon>Pseudomonadota</taxon>
        <taxon>Betaproteobacteria</taxon>
        <taxon>Burkholderiales</taxon>
        <taxon>Oxalobacteraceae</taxon>
        <taxon>Telluria group</taxon>
        <taxon>Massilia</taxon>
    </lineage>
</organism>